<dbReference type="InterPro" id="IPR011989">
    <property type="entry name" value="ARM-like"/>
</dbReference>
<dbReference type="SUPFAM" id="SSF48371">
    <property type="entry name" value="ARM repeat"/>
    <property type="match status" value="3"/>
</dbReference>
<name>A0AA43QU29_9LECA</name>
<dbReference type="GO" id="GO:0042147">
    <property type="term" value="P:retrograde transport, endosome to Golgi"/>
    <property type="evidence" value="ECO:0007669"/>
    <property type="project" value="TreeGrafter"/>
</dbReference>
<evidence type="ECO:0000259" key="3">
    <source>
        <dbReference type="Pfam" id="PF25808"/>
    </source>
</evidence>
<dbReference type="GO" id="GO:0005794">
    <property type="term" value="C:Golgi apparatus"/>
    <property type="evidence" value="ECO:0007669"/>
    <property type="project" value="TreeGrafter"/>
</dbReference>
<dbReference type="GO" id="GO:0030139">
    <property type="term" value="C:endocytic vesicle"/>
    <property type="evidence" value="ECO:0007669"/>
    <property type="project" value="TreeGrafter"/>
</dbReference>
<protein>
    <recommendedName>
        <fullName evidence="3">LAA1-like C-terminal TPR repeats domain-containing protein</fullName>
    </recommendedName>
</protein>
<dbReference type="Pfam" id="PF25468">
    <property type="entry name" value="HEAT_HEATR5A"/>
    <property type="match status" value="1"/>
</dbReference>
<dbReference type="PANTHER" id="PTHR21663">
    <property type="entry name" value="HYPOTHETICAL HEAT DOMAIN-CONTAINING"/>
    <property type="match status" value="1"/>
</dbReference>
<evidence type="ECO:0000313" key="5">
    <source>
        <dbReference type="Proteomes" id="UP001161017"/>
    </source>
</evidence>
<dbReference type="Proteomes" id="UP001161017">
    <property type="component" value="Unassembled WGS sequence"/>
</dbReference>
<comment type="caution">
    <text evidence="4">The sequence shown here is derived from an EMBL/GenBank/DDBJ whole genome shotgun (WGS) entry which is preliminary data.</text>
</comment>
<dbReference type="EMBL" id="JAPUFD010000019">
    <property type="protein sequence ID" value="MDI1492492.1"/>
    <property type="molecule type" value="Genomic_DNA"/>
</dbReference>
<dbReference type="Gene3D" id="1.25.10.10">
    <property type="entry name" value="Leucine-rich Repeat Variant"/>
    <property type="match status" value="3"/>
</dbReference>
<dbReference type="GO" id="GO:0016020">
    <property type="term" value="C:membrane"/>
    <property type="evidence" value="ECO:0007669"/>
    <property type="project" value="TreeGrafter"/>
</dbReference>
<dbReference type="GO" id="GO:0006897">
    <property type="term" value="P:endocytosis"/>
    <property type="evidence" value="ECO:0007669"/>
    <property type="project" value="TreeGrafter"/>
</dbReference>
<dbReference type="Pfam" id="PF20210">
    <property type="entry name" value="Laa1_Sip1_HTR5"/>
    <property type="match status" value="1"/>
</dbReference>
<evidence type="ECO:0000256" key="2">
    <source>
        <dbReference type="SAM" id="MobiDB-lite"/>
    </source>
</evidence>
<feature type="compositionally biased region" description="Gly residues" evidence="2">
    <location>
        <begin position="2045"/>
        <end position="2057"/>
    </location>
</feature>
<comment type="similarity">
    <text evidence="1">Belongs to the HEATR5 family.</text>
</comment>
<dbReference type="InterPro" id="IPR057981">
    <property type="entry name" value="TPR_LAA1-like_C"/>
</dbReference>
<accession>A0AA43QU29</accession>
<proteinExistence type="inferred from homology"/>
<dbReference type="PANTHER" id="PTHR21663:SF0">
    <property type="entry name" value="HEAT REPEAT-CONTAINING PROTEIN 5B"/>
    <property type="match status" value="1"/>
</dbReference>
<keyword evidence="5" id="KW-1185">Reference proteome</keyword>
<gene>
    <name evidence="4" type="ORF">OHK93_003706</name>
</gene>
<dbReference type="GO" id="GO:0005829">
    <property type="term" value="C:cytosol"/>
    <property type="evidence" value="ECO:0007669"/>
    <property type="project" value="GOC"/>
</dbReference>
<feature type="compositionally biased region" description="Polar residues" evidence="2">
    <location>
        <begin position="1"/>
        <end position="18"/>
    </location>
</feature>
<evidence type="ECO:0000256" key="1">
    <source>
        <dbReference type="ARBA" id="ARBA00008304"/>
    </source>
</evidence>
<evidence type="ECO:0000313" key="4">
    <source>
        <dbReference type="EMBL" id="MDI1492492.1"/>
    </source>
</evidence>
<feature type="domain" description="LAA1-like C-terminal TPR repeats" evidence="3">
    <location>
        <begin position="1868"/>
        <end position="2042"/>
    </location>
</feature>
<sequence length="2076" mass="223829">MSQSRTATPSANGQTNGAVPQPEEPGLRLDIQKLHSLPSEQQDLYLFTFAVELESHVASLSYEELCAQQSALNQEIHQIINLSSPAPSKAVRSNIGRAFARILGSGNRKTLFESVNQLVTVINAGKGEKDLQNKHAAVYCLGEVYRGAGDSAINLSSLACSSLLRLLKPAQSHAGLRAAILKALTKIVVSIERSIDEVVARDIWKQARKIAADDKTPLAQARACACLESLVRCTNLFDTISHFEDARLAIWKAGETPISAVRHAAASCLAAVFVKAYSDAIPSVSVPKPLKKRKTATQIQDEAIENGIGDVPRPSSPSSAKKAEKLVLSLSDIMRHLSAKYTFPTTSNKIRATIAHCYMKVFSSLGPSVIESNISRILEHLLNELLTSHSIIHDRYKQLMTRRLVQKILVNCVSLKILGEAGRLNVARALVNNVLKNYPQVVKEIPAPSKHALISALDALASLVGSLGSAFRSLGDSCRDALVQVLQHSSYTVQVHAAHCLRALVLACPQQLLSCASICMNSVTRELGLLVSGTSGKIAPRKCVGYANGLAAVLSVSPAQPLYSSLDISSRVLTIAIDLLKSSSQADLRIAGTQVQVAWILIGGLMALGPNFVKIHLSQFLLLWRNALPKPLTKDNIKQRSSAEIHYLTSIRECTLGSMLLFLEFNSKLLTTDVAKRLGIMLQNTIEYLDSISNKRIVDDAAQRAVSSLNIQDLVLMVRRRVLQCYSRLITISAHVSGETLSQSNLLTFAVSLIADPDGYAPGSLSSSIANTSGTFESIWDVADNSAFGMTGIVRRDQIKLLPGEQADDNFKRSAELEASIDDILSSPISGAREHDSICLYVNSQSGEETLPDPPATEVVNAAVTLFATAFPLQSSKVQEGLLEQVATFLSSPSLQRDPGRRAAITVNSAIALLSALKVAVGETLADRGDIKSQTVEKAFEEILRSLVINPDRTIRLLAYEGIGRLCNNAGNAFTSSEVDSLIDTIVANRDPNARAGCSMALGSIHSQVGGMAAGLHMKKIHGVLMSLCSDPTPVVHHCAIQALSQVADSAGLTFSGNVSSTLGLLAQLWTSDSHNEESSSASTSSVELEFPTAVAIAHCMDTLVNVLGPDIQDMSKARELMLILMKQFALDNFEVQAECLRSWEHLKLYDPVHVDMASYVQRLQQNLESPFLTVREVAIDGLYNLMRRDAELVLQLGQQRLEDQIWMALNVDPQHEGLRNIVLTWLGQSSLTESDKWITRCQQVLTKISKEPVDSNPVPEPKTAAPELQDEEVAGFNVSDGKDQASGTLPDAAQELLRWQVRAFAMQCLSDVVAIIGKDMELEAESPAGQALQNRIADVIRLAFLASTASVVELQVGGLRLIDQILKIFGAMPDPDFSEALLLEQYQAQISSALTPAFAADSSPDLASAAVNVCATFVSAGLVTDVDRMGRILKLLVTALESCTDDSQDSAVGDLRGLSSNAQTMIRMSVLSAWAELQVASTHQGYLVKVVKPHVAKLTPLWLSSLQEFARLRFEPDISNNTGPARLDESLDVIYAALNRQTLLKFYQDSWLKLVEAIASLIDQDIEFVFDALDGRTGEPRSNGVKRNANDINYRDEPAAFFFVLFGIVIEALTTRPGGDSARSESQTLGILSALKRILRPSVAGNAIFQDSVFSETMELFDRLALTEGVEVQIVMVDIARSLCLMHPSARKDDGNEDHLSEDIEQLFELTRIIVLVLAGVLPNLSSQNPSARAPQLPDETSVTVIQNSLTALVDAADIFPAVIKHDLHASILHIICTILGTGACQAHVVPQALPVFKRFLQRMVQTPQLNDSTRSLLAATLARLLSILSHAQRRDSESSLPCAKNTLLALTILLSTTTRALDVAGPLVTTALDAILDTLSDIGLAPIAANCLRSLILLTPKHHPADEVVARYLFPRLVRFVVDVNDVPDPDGVRGIVAGALVSFATSATVVEGGEKGRMAAAVVCVVVPMLLTRAASAGAASEEKERQQIFAETAQRLLELAGEKRLTPVFRGVVRKMSSGQREFMERVIREGGAAAAAAAAGGAGRGARGGGGGEDGEEGKGEPSIALKMNFG</sequence>
<dbReference type="GO" id="GO:0008104">
    <property type="term" value="P:intracellular protein localization"/>
    <property type="evidence" value="ECO:0007669"/>
    <property type="project" value="TreeGrafter"/>
</dbReference>
<dbReference type="Pfam" id="PF25808">
    <property type="entry name" value="TPR_LAA1_C"/>
    <property type="match status" value="1"/>
</dbReference>
<dbReference type="InterPro" id="IPR016024">
    <property type="entry name" value="ARM-type_fold"/>
</dbReference>
<dbReference type="InterPro" id="IPR040108">
    <property type="entry name" value="Laa1/Sip1/HEATR5"/>
</dbReference>
<dbReference type="InterPro" id="IPR046837">
    <property type="entry name" value="Laa1/Sip1/HEATR5-like_HEAT"/>
</dbReference>
<organism evidence="4 5">
    <name type="scientific">Ramalina farinacea</name>
    <dbReference type="NCBI Taxonomy" id="258253"/>
    <lineage>
        <taxon>Eukaryota</taxon>
        <taxon>Fungi</taxon>
        <taxon>Dikarya</taxon>
        <taxon>Ascomycota</taxon>
        <taxon>Pezizomycotina</taxon>
        <taxon>Lecanoromycetes</taxon>
        <taxon>OSLEUM clade</taxon>
        <taxon>Lecanoromycetidae</taxon>
        <taxon>Lecanorales</taxon>
        <taxon>Lecanorineae</taxon>
        <taxon>Ramalinaceae</taxon>
        <taxon>Ramalina</taxon>
    </lineage>
</organism>
<reference evidence="4" key="1">
    <citation type="journal article" date="2023" name="Genome Biol. Evol.">
        <title>First Whole Genome Sequence and Flow Cytometry Genome Size Data for the Lichen-Forming Fungus Ramalina farinacea (Ascomycota).</title>
        <authorList>
            <person name="Llewellyn T."/>
            <person name="Mian S."/>
            <person name="Hill R."/>
            <person name="Leitch I.J."/>
            <person name="Gaya E."/>
        </authorList>
    </citation>
    <scope>NUCLEOTIDE SEQUENCE</scope>
    <source>
        <strain evidence="4">LIQ254RAFAR</strain>
    </source>
</reference>
<feature type="region of interest" description="Disordered" evidence="2">
    <location>
        <begin position="2043"/>
        <end position="2076"/>
    </location>
</feature>
<feature type="region of interest" description="Disordered" evidence="2">
    <location>
        <begin position="1"/>
        <end position="24"/>
    </location>
</feature>